<organism evidence="1 2">
    <name type="scientific">Arenimonas malthae CC-JY-1</name>
    <dbReference type="NCBI Taxonomy" id="1384054"/>
    <lineage>
        <taxon>Bacteria</taxon>
        <taxon>Pseudomonadati</taxon>
        <taxon>Pseudomonadota</taxon>
        <taxon>Gammaproteobacteria</taxon>
        <taxon>Lysobacterales</taxon>
        <taxon>Lysobacteraceae</taxon>
        <taxon>Arenimonas</taxon>
    </lineage>
</organism>
<sequence>MSTKSQRLQRLIQHYRDETGNASVDMHEVAKFAADRGYPLPKPKSALDRLAEQLSIAAREEVRHDKVTGRPYRANLAVVQWNNGQQLTLWHDIDVAPRRVAHKAFVQRREQMVGDALQLTLDVTHWNRVHEGEDPIVMPLDFTDDVEWRLNAPDQDDKAA</sequence>
<evidence type="ECO:0000313" key="2">
    <source>
        <dbReference type="Proteomes" id="UP000029392"/>
    </source>
</evidence>
<dbReference type="eggNOG" id="ENOG50317KI">
    <property type="taxonomic scope" value="Bacteria"/>
</dbReference>
<dbReference type="OrthoDB" id="8911592at2"/>
<dbReference type="STRING" id="1384054.N790_00535"/>
<dbReference type="RefSeq" id="WP_043799496.1">
    <property type="nucleotide sequence ID" value="NZ_AVCH01000001.1"/>
</dbReference>
<gene>
    <name evidence="1" type="ORF">N790_00535</name>
</gene>
<accession>A0A091BN93</accession>
<dbReference type="EMBL" id="AVCH01000001">
    <property type="protein sequence ID" value="KFN52289.1"/>
    <property type="molecule type" value="Genomic_DNA"/>
</dbReference>
<keyword evidence="2" id="KW-1185">Reference proteome</keyword>
<dbReference type="AlphaFoldDB" id="A0A091BN93"/>
<protein>
    <submittedName>
        <fullName evidence="1">Uncharacterized protein</fullName>
    </submittedName>
</protein>
<evidence type="ECO:0000313" key="1">
    <source>
        <dbReference type="EMBL" id="KFN52289.1"/>
    </source>
</evidence>
<reference evidence="1 2" key="1">
    <citation type="submission" date="2013-09" db="EMBL/GenBank/DDBJ databases">
        <title>Genome sequencing of Arenimonas malthae.</title>
        <authorList>
            <person name="Chen F."/>
            <person name="Wang G."/>
        </authorList>
    </citation>
    <scope>NUCLEOTIDE SEQUENCE [LARGE SCALE GENOMIC DNA]</scope>
    <source>
        <strain evidence="1 2">CC-JY-1</strain>
    </source>
</reference>
<name>A0A091BN93_9GAMM</name>
<proteinExistence type="predicted"/>
<dbReference type="Proteomes" id="UP000029392">
    <property type="component" value="Unassembled WGS sequence"/>
</dbReference>
<comment type="caution">
    <text evidence="1">The sequence shown here is derived from an EMBL/GenBank/DDBJ whole genome shotgun (WGS) entry which is preliminary data.</text>
</comment>
<dbReference type="PATRIC" id="fig|1384054.3.peg.94"/>